<dbReference type="AlphaFoldDB" id="A0A1X6P4S8"/>
<accession>A0A1X6P4S8</accession>
<evidence type="ECO:0000256" key="5">
    <source>
        <dbReference type="SAM" id="Phobius"/>
    </source>
</evidence>
<evidence type="ECO:0000256" key="6">
    <source>
        <dbReference type="SAM" id="SignalP"/>
    </source>
</evidence>
<feature type="transmembrane region" description="Helical" evidence="5">
    <location>
        <begin position="124"/>
        <end position="148"/>
    </location>
</feature>
<organism evidence="7 8">
    <name type="scientific">Porphyra umbilicalis</name>
    <name type="common">Purple laver</name>
    <name type="synonym">Red alga</name>
    <dbReference type="NCBI Taxonomy" id="2786"/>
    <lineage>
        <taxon>Eukaryota</taxon>
        <taxon>Rhodophyta</taxon>
        <taxon>Bangiophyceae</taxon>
        <taxon>Bangiales</taxon>
        <taxon>Bangiaceae</taxon>
        <taxon>Porphyra</taxon>
    </lineage>
</organism>
<feature type="signal peptide" evidence="6">
    <location>
        <begin position="1"/>
        <end position="20"/>
    </location>
</feature>
<evidence type="ECO:0000256" key="3">
    <source>
        <dbReference type="ARBA" id="ARBA00022989"/>
    </source>
</evidence>
<dbReference type="PANTHER" id="PTHR10671:SF108">
    <property type="entry name" value="CLAUDIN FAMILY PROTEIN-RELATED"/>
    <property type="match status" value="1"/>
</dbReference>
<sequence>MVNFVAGLAALLSFIALVLTAVGLSTNHWIDVDSPRSTSDLAARLNPVVTNAELDNLRVNYDVSHYGLWVGCHLERNFGGEVSCAYIGASCYSDVCWIRNRRDKTCLDRRVRLLTNCAAYQATRALICIGTMVLIVGSSLLFVATCVLSRNLSLLGGLHTFFAGVCLMTAFAVFYAREYSGPGVDGFASLGWSFILVIAGWPIAIVASLLGCASSTAQGKGGSSAYGSASDY</sequence>
<dbReference type="InterPro" id="IPR004031">
    <property type="entry name" value="PMP22/EMP/MP20/Claudin"/>
</dbReference>
<feature type="transmembrane region" description="Helical" evidence="5">
    <location>
        <begin position="155"/>
        <end position="175"/>
    </location>
</feature>
<feature type="chain" id="PRO_5012394637" description="Claudin" evidence="6">
    <location>
        <begin position="21"/>
        <end position="232"/>
    </location>
</feature>
<dbReference type="InterPro" id="IPR050579">
    <property type="entry name" value="PMP-22/EMP/MP20-like"/>
</dbReference>
<keyword evidence="4 5" id="KW-0472">Membrane</keyword>
<evidence type="ECO:0000256" key="4">
    <source>
        <dbReference type="ARBA" id="ARBA00023136"/>
    </source>
</evidence>
<dbReference type="GO" id="GO:0005886">
    <property type="term" value="C:plasma membrane"/>
    <property type="evidence" value="ECO:0007669"/>
    <property type="project" value="TreeGrafter"/>
</dbReference>
<feature type="transmembrane region" description="Helical" evidence="5">
    <location>
        <begin position="187"/>
        <end position="210"/>
    </location>
</feature>
<evidence type="ECO:0000313" key="8">
    <source>
        <dbReference type="Proteomes" id="UP000218209"/>
    </source>
</evidence>
<protein>
    <recommendedName>
        <fullName evidence="9">Claudin</fullName>
    </recommendedName>
</protein>
<keyword evidence="3 5" id="KW-1133">Transmembrane helix</keyword>
<name>A0A1X6P4S8_PORUM</name>
<dbReference type="PANTHER" id="PTHR10671">
    <property type="entry name" value="EPITHELIAL MEMBRANE PROTEIN-RELATED"/>
    <property type="match status" value="1"/>
</dbReference>
<dbReference type="Pfam" id="PF13903">
    <property type="entry name" value="Claudin_2"/>
    <property type="match status" value="1"/>
</dbReference>
<dbReference type="EMBL" id="KV918888">
    <property type="protein sequence ID" value="OSX75848.1"/>
    <property type="molecule type" value="Genomic_DNA"/>
</dbReference>
<proteinExistence type="predicted"/>
<dbReference type="OrthoDB" id="10503131at2759"/>
<keyword evidence="2 5" id="KW-0812">Transmembrane</keyword>
<keyword evidence="6" id="KW-0732">Signal</keyword>
<evidence type="ECO:0000313" key="7">
    <source>
        <dbReference type="EMBL" id="OSX75848.1"/>
    </source>
</evidence>
<comment type="subcellular location">
    <subcellularLocation>
        <location evidence="1">Membrane</location>
        <topology evidence="1">Multi-pass membrane protein</topology>
    </subcellularLocation>
</comment>
<reference evidence="7 8" key="1">
    <citation type="submission" date="2017-03" db="EMBL/GenBank/DDBJ databases">
        <title>WGS assembly of Porphyra umbilicalis.</title>
        <authorList>
            <person name="Brawley S.H."/>
            <person name="Blouin N.A."/>
            <person name="Ficko-Blean E."/>
            <person name="Wheeler G.L."/>
            <person name="Lohr M."/>
            <person name="Goodson H.V."/>
            <person name="Jenkins J.W."/>
            <person name="Blaby-Haas C.E."/>
            <person name="Helliwell K.E."/>
            <person name="Chan C."/>
            <person name="Marriage T."/>
            <person name="Bhattacharya D."/>
            <person name="Klein A.S."/>
            <person name="Badis Y."/>
            <person name="Brodie J."/>
            <person name="Cao Y."/>
            <person name="Collen J."/>
            <person name="Dittami S.M."/>
            <person name="Gachon C.M."/>
            <person name="Green B.R."/>
            <person name="Karpowicz S."/>
            <person name="Kim J.W."/>
            <person name="Kudahl U."/>
            <person name="Lin S."/>
            <person name="Michel G."/>
            <person name="Mittag M."/>
            <person name="Olson B.J."/>
            <person name="Pangilinan J."/>
            <person name="Peng Y."/>
            <person name="Qiu H."/>
            <person name="Shu S."/>
            <person name="Singer J.T."/>
            <person name="Smith A.G."/>
            <person name="Sprecher B.N."/>
            <person name="Wagner V."/>
            <person name="Wang W."/>
            <person name="Wang Z.-Y."/>
            <person name="Yan J."/>
            <person name="Yarish C."/>
            <person name="Zoeuner-Riek S."/>
            <person name="Zhuang Y."/>
            <person name="Zou Y."/>
            <person name="Lindquist E.A."/>
            <person name="Grimwood J."/>
            <person name="Barry K."/>
            <person name="Rokhsar D.S."/>
            <person name="Schmutz J."/>
            <person name="Stiller J.W."/>
            <person name="Grossman A.R."/>
            <person name="Prochnik S.E."/>
        </authorList>
    </citation>
    <scope>NUCLEOTIDE SEQUENCE [LARGE SCALE GENOMIC DNA]</scope>
    <source>
        <strain evidence="7">4086291</strain>
    </source>
</reference>
<evidence type="ECO:0008006" key="9">
    <source>
        <dbReference type="Google" id="ProtNLM"/>
    </source>
</evidence>
<evidence type="ECO:0000256" key="1">
    <source>
        <dbReference type="ARBA" id="ARBA00004141"/>
    </source>
</evidence>
<gene>
    <name evidence="7" type="ORF">BU14_0218s0014</name>
</gene>
<dbReference type="Gene3D" id="1.20.140.150">
    <property type="match status" value="1"/>
</dbReference>
<dbReference type="Proteomes" id="UP000218209">
    <property type="component" value="Unassembled WGS sequence"/>
</dbReference>
<keyword evidence="8" id="KW-1185">Reference proteome</keyword>
<evidence type="ECO:0000256" key="2">
    <source>
        <dbReference type="ARBA" id="ARBA00022692"/>
    </source>
</evidence>